<protein>
    <submittedName>
        <fullName evidence="2">Uncharacterized protein</fullName>
    </submittedName>
</protein>
<keyword evidence="1" id="KW-0732">Signal</keyword>
<organism evidence="2 3">
    <name type="scientific">Hymenobacter gelipurpurascens</name>
    <dbReference type="NCBI Taxonomy" id="89968"/>
    <lineage>
        <taxon>Bacteria</taxon>
        <taxon>Pseudomonadati</taxon>
        <taxon>Bacteroidota</taxon>
        <taxon>Cytophagia</taxon>
        <taxon>Cytophagales</taxon>
        <taxon>Hymenobacteraceae</taxon>
        <taxon>Hymenobacter</taxon>
    </lineage>
</organism>
<feature type="signal peptide" evidence="1">
    <location>
        <begin position="1"/>
        <end position="22"/>
    </location>
</feature>
<dbReference type="AlphaFoldDB" id="A0A212TKA9"/>
<dbReference type="Proteomes" id="UP000198131">
    <property type="component" value="Unassembled WGS sequence"/>
</dbReference>
<evidence type="ECO:0000313" key="3">
    <source>
        <dbReference type="Proteomes" id="UP000198131"/>
    </source>
</evidence>
<feature type="chain" id="PRO_5012058321" evidence="1">
    <location>
        <begin position="23"/>
        <end position="266"/>
    </location>
</feature>
<evidence type="ECO:0000256" key="1">
    <source>
        <dbReference type="SAM" id="SignalP"/>
    </source>
</evidence>
<proteinExistence type="predicted"/>
<accession>A0A212TKA9</accession>
<name>A0A212TKA9_9BACT</name>
<gene>
    <name evidence="2" type="ORF">SAMN06265337_1553</name>
</gene>
<sequence length="266" mass="29573">MSRLGLAALCFLLVLRIAPALGQCESSPWVGGWPSAKTETIQPRQTLLIDAGFSPLALEIQKIGHATEVSLWSAHDSVLLVVKDRIVHPNNTIMLLLQPSRSLLLDSVYELRARNDDENLYWIFQNGKMPKAPKTTNYRWRVAAVPDTQAPIWHTTPAVVKKVFSDNSEGTENYVLFSCPLSDTSPYFIKATVHHLRSGLKSTTYMSPWEGQLALGWFTCSGDFRFSYQEDCTVLFEAIDAAGNRSTASGQPIPFQAPVIGPTPWH</sequence>
<dbReference type="OrthoDB" id="885129at2"/>
<keyword evidence="3" id="KW-1185">Reference proteome</keyword>
<reference evidence="3" key="1">
    <citation type="submission" date="2017-06" db="EMBL/GenBank/DDBJ databases">
        <authorList>
            <person name="Varghese N."/>
            <person name="Submissions S."/>
        </authorList>
    </citation>
    <scope>NUCLEOTIDE SEQUENCE [LARGE SCALE GENOMIC DNA]</scope>
    <source>
        <strain evidence="3">DSM 11116</strain>
    </source>
</reference>
<evidence type="ECO:0000313" key="2">
    <source>
        <dbReference type="EMBL" id="SNC66266.1"/>
    </source>
</evidence>
<dbReference type="EMBL" id="FYEW01000001">
    <property type="protein sequence ID" value="SNC66266.1"/>
    <property type="molecule type" value="Genomic_DNA"/>
</dbReference>
<dbReference type="RefSeq" id="WP_141106487.1">
    <property type="nucleotide sequence ID" value="NZ_FYEW01000001.1"/>
</dbReference>